<evidence type="ECO:0000256" key="2">
    <source>
        <dbReference type="ARBA" id="ARBA00022485"/>
    </source>
</evidence>
<proteinExistence type="predicted"/>
<keyword evidence="7" id="KW-1133">Transmembrane helix</keyword>
<feature type="domain" description="4Fe-4S ferredoxin-type" evidence="8">
    <location>
        <begin position="164"/>
        <end position="192"/>
    </location>
</feature>
<dbReference type="Pfam" id="PF12801">
    <property type="entry name" value="Fer4_5"/>
    <property type="match status" value="2"/>
</dbReference>
<dbReference type="PROSITE" id="PS00198">
    <property type="entry name" value="4FE4S_FER_1"/>
    <property type="match status" value="1"/>
</dbReference>
<feature type="domain" description="4Fe-4S ferredoxin-type" evidence="8">
    <location>
        <begin position="195"/>
        <end position="223"/>
    </location>
</feature>
<dbReference type="AlphaFoldDB" id="A0A9D2JWC8"/>
<organism evidence="9 10">
    <name type="scientific">Candidatus Prevotella avicola</name>
    <dbReference type="NCBI Taxonomy" id="2838738"/>
    <lineage>
        <taxon>Bacteria</taxon>
        <taxon>Pseudomonadati</taxon>
        <taxon>Bacteroidota</taxon>
        <taxon>Bacteroidia</taxon>
        <taxon>Bacteroidales</taxon>
        <taxon>Prevotellaceae</taxon>
        <taxon>Prevotella</taxon>
    </lineage>
</organism>
<protein>
    <submittedName>
        <fullName evidence="9">4Fe-4S binding protein</fullName>
    </submittedName>
</protein>
<feature type="transmembrane region" description="Helical" evidence="7">
    <location>
        <begin position="15"/>
        <end position="43"/>
    </location>
</feature>
<keyword evidence="5" id="KW-0408">Iron</keyword>
<evidence type="ECO:0000256" key="1">
    <source>
        <dbReference type="ARBA" id="ARBA00022448"/>
    </source>
</evidence>
<dbReference type="InterPro" id="IPR017900">
    <property type="entry name" value="4Fe4S_Fe_S_CS"/>
</dbReference>
<keyword evidence="3" id="KW-0479">Metal-binding</keyword>
<evidence type="ECO:0000256" key="4">
    <source>
        <dbReference type="ARBA" id="ARBA00022982"/>
    </source>
</evidence>
<sequence>MSNARCSKKIRQRDMLYWILLIFIVVGFFYPIVGLLAIVCMIAPVAMSVFRGRYWCGHFCPRGSYYDKLITKISRNRKIPDFIRSRGFRGFMLFFIFAMFGIQMYFAWGDWSAMGGVFWNIIFVTTVVATILGIVYSPRAWCTFCPMGTLSAMVAPRKHKGTFKNIHIGQSCVLCKRCAKVCPMQLKPYEARGAEAGLLDSDCIKCGACIPKCPKKSMTMRKIEQ</sequence>
<keyword evidence="7" id="KW-0812">Transmembrane</keyword>
<comment type="caution">
    <text evidence="9">The sequence shown here is derived from an EMBL/GenBank/DDBJ whole genome shotgun (WGS) entry which is preliminary data.</text>
</comment>
<dbReference type="EMBL" id="DXBE01000006">
    <property type="protein sequence ID" value="HIZ68364.1"/>
    <property type="molecule type" value="Genomic_DNA"/>
</dbReference>
<reference evidence="9" key="1">
    <citation type="journal article" date="2021" name="PeerJ">
        <title>Extensive microbial diversity within the chicken gut microbiome revealed by metagenomics and culture.</title>
        <authorList>
            <person name="Gilroy R."/>
            <person name="Ravi A."/>
            <person name="Getino M."/>
            <person name="Pursley I."/>
            <person name="Horton D.L."/>
            <person name="Alikhan N.F."/>
            <person name="Baker D."/>
            <person name="Gharbi K."/>
            <person name="Hall N."/>
            <person name="Watson M."/>
            <person name="Adriaenssens E.M."/>
            <person name="Foster-Nyarko E."/>
            <person name="Jarju S."/>
            <person name="Secka A."/>
            <person name="Antonio M."/>
            <person name="Oren A."/>
            <person name="Chaudhuri R.R."/>
            <person name="La Ragione R."/>
            <person name="Hildebrand F."/>
            <person name="Pallen M.J."/>
        </authorList>
    </citation>
    <scope>NUCLEOTIDE SEQUENCE</scope>
    <source>
        <strain evidence="9">ChiHecec3B27-8219</strain>
    </source>
</reference>
<evidence type="ECO:0000313" key="9">
    <source>
        <dbReference type="EMBL" id="HIZ68364.1"/>
    </source>
</evidence>
<feature type="transmembrane region" description="Helical" evidence="7">
    <location>
        <begin position="118"/>
        <end position="137"/>
    </location>
</feature>
<accession>A0A9D2JWC8</accession>
<keyword evidence="2" id="KW-0004">4Fe-4S</keyword>
<dbReference type="Gene3D" id="3.30.70.20">
    <property type="match status" value="1"/>
</dbReference>
<evidence type="ECO:0000313" key="10">
    <source>
        <dbReference type="Proteomes" id="UP000824055"/>
    </source>
</evidence>
<dbReference type="PROSITE" id="PS51379">
    <property type="entry name" value="4FE4S_FER_2"/>
    <property type="match status" value="2"/>
</dbReference>
<evidence type="ECO:0000256" key="3">
    <source>
        <dbReference type="ARBA" id="ARBA00022723"/>
    </source>
</evidence>
<keyword evidence="6" id="KW-0411">Iron-sulfur</keyword>
<dbReference type="SUPFAM" id="SSF54862">
    <property type="entry name" value="4Fe-4S ferredoxins"/>
    <property type="match status" value="1"/>
</dbReference>
<evidence type="ECO:0000256" key="6">
    <source>
        <dbReference type="ARBA" id="ARBA00023014"/>
    </source>
</evidence>
<dbReference type="InterPro" id="IPR051684">
    <property type="entry name" value="Electron_Trans/Redox"/>
</dbReference>
<keyword evidence="7" id="KW-0472">Membrane</keyword>
<dbReference type="Pfam" id="PF13237">
    <property type="entry name" value="Fer4_10"/>
    <property type="match status" value="1"/>
</dbReference>
<dbReference type="PANTHER" id="PTHR30176">
    <property type="entry name" value="FERREDOXIN-TYPE PROTEIN NAPH"/>
    <property type="match status" value="1"/>
</dbReference>
<dbReference type="PANTHER" id="PTHR30176:SF3">
    <property type="entry name" value="FERREDOXIN-TYPE PROTEIN NAPH"/>
    <property type="match status" value="1"/>
</dbReference>
<evidence type="ECO:0000256" key="5">
    <source>
        <dbReference type="ARBA" id="ARBA00023004"/>
    </source>
</evidence>
<gene>
    <name evidence="9" type="ORF">H9966_00500</name>
</gene>
<feature type="transmembrane region" description="Helical" evidence="7">
    <location>
        <begin position="87"/>
        <end position="106"/>
    </location>
</feature>
<dbReference type="GO" id="GO:0005886">
    <property type="term" value="C:plasma membrane"/>
    <property type="evidence" value="ECO:0007669"/>
    <property type="project" value="TreeGrafter"/>
</dbReference>
<keyword evidence="4" id="KW-0249">Electron transport</keyword>
<evidence type="ECO:0000256" key="7">
    <source>
        <dbReference type="SAM" id="Phobius"/>
    </source>
</evidence>
<keyword evidence="1" id="KW-0813">Transport</keyword>
<evidence type="ECO:0000259" key="8">
    <source>
        <dbReference type="PROSITE" id="PS51379"/>
    </source>
</evidence>
<dbReference type="GO" id="GO:0046872">
    <property type="term" value="F:metal ion binding"/>
    <property type="evidence" value="ECO:0007669"/>
    <property type="project" value="UniProtKB-KW"/>
</dbReference>
<reference evidence="9" key="2">
    <citation type="submission" date="2021-04" db="EMBL/GenBank/DDBJ databases">
        <authorList>
            <person name="Gilroy R."/>
        </authorList>
    </citation>
    <scope>NUCLEOTIDE SEQUENCE</scope>
    <source>
        <strain evidence="9">ChiHecec3B27-8219</strain>
    </source>
</reference>
<dbReference type="GO" id="GO:0051539">
    <property type="term" value="F:4 iron, 4 sulfur cluster binding"/>
    <property type="evidence" value="ECO:0007669"/>
    <property type="project" value="UniProtKB-KW"/>
</dbReference>
<dbReference type="Proteomes" id="UP000824055">
    <property type="component" value="Unassembled WGS sequence"/>
</dbReference>
<dbReference type="InterPro" id="IPR017896">
    <property type="entry name" value="4Fe4S_Fe-S-bd"/>
</dbReference>
<name>A0A9D2JWC8_9BACT</name>